<comment type="caution">
    <text evidence="1">The sequence shown here is derived from an EMBL/GenBank/DDBJ whole genome shotgun (WGS) entry which is preliminary data.</text>
</comment>
<accession>A0A254N1E2</accession>
<gene>
    <name evidence="1" type="ORF">CDO81_22305</name>
</gene>
<evidence type="ECO:0000313" key="1">
    <source>
        <dbReference type="EMBL" id="OWR02059.1"/>
    </source>
</evidence>
<name>A0A254N1E2_9BURK</name>
<proteinExistence type="predicted"/>
<dbReference type="Proteomes" id="UP000197446">
    <property type="component" value="Unassembled WGS sequence"/>
</dbReference>
<dbReference type="OrthoDB" id="6272730at2"/>
<keyword evidence="2" id="KW-1185">Reference proteome</keyword>
<evidence type="ECO:0008006" key="3">
    <source>
        <dbReference type="Google" id="ProtNLM"/>
    </source>
</evidence>
<protein>
    <recommendedName>
        <fullName evidence="3">DUF3987 domain-containing protein</fullName>
    </recommendedName>
</protein>
<organism evidence="1 2">
    <name type="scientific">Roseateles puraquae</name>
    <dbReference type="NCBI Taxonomy" id="431059"/>
    <lineage>
        <taxon>Bacteria</taxon>
        <taxon>Pseudomonadati</taxon>
        <taxon>Pseudomonadota</taxon>
        <taxon>Betaproteobacteria</taxon>
        <taxon>Burkholderiales</taxon>
        <taxon>Sphaerotilaceae</taxon>
        <taxon>Roseateles</taxon>
    </lineage>
</organism>
<dbReference type="RefSeq" id="WP_088485448.1">
    <property type="nucleotide sequence ID" value="NZ_NISI01000011.1"/>
</dbReference>
<sequence length="456" mass="50337">MDDPPRRTLSAAQADALLRWSDGADSNRPQPVPDPTCLYGLIGEVAREGSDRTETNPIAIAGNFIAYLSCAIGRMPYLAVGNTSHHARLFFLHVGRSGRGRKGDAVSLVTRIDEAVRAQRPHLAPQIHRGGLSTREGLATLIHDGYRVGQQEVPAIADKRLWVVESEFANVLQQSRRGGNTLSAALRDCWDGVDLKPATKTNRVHATEPHVCLSAAISPVELLALVQRRDLLNGFVNRFLMIWGERTRIEAFPRRAPQARVEGLATAVMDILEFTRPRAENSRETALMTMTNEARRRYAQLYHAELNQDFGSALVDSVLERRAPMLLRLAMVFALTDRQWLIEARHIEAAMAWINYATYSVGFVLAGGKGSPSQHQVEWAAERISAFLASKGSASRRDLVVDCFGRHQPAAVVDAAIAHLIDTAPATVQVEVQARSRSGPGRPATVYRFVRPREPN</sequence>
<dbReference type="EMBL" id="NISI01000011">
    <property type="protein sequence ID" value="OWR02059.1"/>
    <property type="molecule type" value="Genomic_DNA"/>
</dbReference>
<reference evidence="1 2" key="1">
    <citation type="journal article" date="2007" name="Int. J. Syst. Evol. Microbiol.">
        <title>Description of Pelomonas aquatica sp. nov. and Pelomonas puraquae sp. nov., isolated from industrial and haemodialysis water.</title>
        <authorList>
            <person name="Gomila M."/>
            <person name="Bowien B."/>
            <person name="Falsen E."/>
            <person name="Moore E.R."/>
            <person name="Lalucat J."/>
        </authorList>
    </citation>
    <scope>NUCLEOTIDE SEQUENCE [LARGE SCALE GENOMIC DNA]</scope>
    <source>
        <strain evidence="1 2">CCUG 52769</strain>
    </source>
</reference>
<evidence type="ECO:0000313" key="2">
    <source>
        <dbReference type="Proteomes" id="UP000197446"/>
    </source>
</evidence>
<dbReference type="AlphaFoldDB" id="A0A254N1E2"/>